<evidence type="ECO:0000259" key="1">
    <source>
        <dbReference type="PROSITE" id="PS50075"/>
    </source>
</evidence>
<dbReference type="AlphaFoldDB" id="A0A011T9U4"/>
<dbReference type="Gene3D" id="1.10.1200.10">
    <property type="entry name" value="ACP-like"/>
    <property type="match status" value="1"/>
</dbReference>
<evidence type="ECO:0000313" key="7">
    <source>
        <dbReference type="Proteomes" id="UP000642265"/>
    </source>
</evidence>
<sequence length="83" mass="9063">MNESIRELLAKVGGLPGPVTDIADDADLYSAGLSSFASVQLMLGLEDKFDIEFPDQYLNRKSFASIKAIEQTITQILKDKEAA</sequence>
<comment type="caution">
    <text evidence="4">The sequence shown here is derived from an EMBL/GenBank/DDBJ whole genome shotgun (WGS) entry which is preliminary data.</text>
</comment>
<dbReference type="SUPFAM" id="SSF47336">
    <property type="entry name" value="ACP-like"/>
    <property type="match status" value="1"/>
</dbReference>
<feature type="domain" description="Carrier" evidence="1">
    <location>
        <begin position="1"/>
        <end position="77"/>
    </location>
</feature>
<dbReference type="EMBL" id="WBWX01000001">
    <property type="protein sequence ID" value="KAB2802782.1"/>
    <property type="molecule type" value="Genomic_DNA"/>
</dbReference>
<dbReference type="InterPro" id="IPR009081">
    <property type="entry name" value="PP-bd_ACP"/>
</dbReference>
<proteinExistence type="predicted"/>
<dbReference type="EMBL" id="JACZKO010000015">
    <property type="protein sequence ID" value="MBE0560131.1"/>
    <property type="molecule type" value="Genomic_DNA"/>
</dbReference>
<dbReference type="EMBL" id="WBWS01000033">
    <property type="protein sequence ID" value="KAB2761994.1"/>
    <property type="molecule type" value="Genomic_DNA"/>
</dbReference>
<accession>A0A011T9U4</accession>
<dbReference type="RefSeq" id="WP_006467457.1">
    <property type="nucleotide sequence ID" value="NZ_CP044970.1"/>
</dbReference>
<dbReference type="PROSITE" id="PS50075">
    <property type="entry name" value="CARRIER"/>
    <property type="match status" value="1"/>
</dbReference>
<evidence type="ECO:0000313" key="5">
    <source>
        <dbReference type="Proteomes" id="UP000441102"/>
    </source>
</evidence>
<organism evidence="4 7">
    <name type="scientific">Brucella anthropi</name>
    <name type="common">Ochrobactrum anthropi</name>
    <dbReference type="NCBI Taxonomy" id="529"/>
    <lineage>
        <taxon>Bacteria</taxon>
        <taxon>Pseudomonadati</taxon>
        <taxon>Pseudomonadota</taxon>
        <taxon>Alphaproteobacteria</taxon>
        <taxon>Hyphomicrobiales</taxon>
        <taxon>Brucellaceae</taxon>
        <taxon>Brucella/Ochrobactrum group</taxon>
        <taxon>Brucella</taxon>
    </lineage>
</organism>
<evidence type="ECO:0000313" key="2">
    <source>
        <dbReference type="EMBL" id="KAB2761994.1"/>
    </source>
</evidence>
<evidence type="ECO:0000313" key="3">
    <source>
        <dbReference type="EMBL" id="KAB2802782.1"/>
    </source>
</evidence>
<reference evidence="5 6" key="1">
    <citation type="submission" date="2019-09" db="EMBL/GenBank/DDBJ databases">
        <title>Taxonomic organization of the family Brucellaceae based on a phylogenomic approach.</title>
        <authorList>
            <person name="Leclercq S."/>
            <person name="Cloeckaert A."/>
            <person name="Zygmunt M.S."/>
        </authorList>
    </citation>
    <scope>NUCLEOTIDE SEQUENCE [LARGE SCALE GENOMIC DNA]</scope>
    <source>
        <strain evidence="3 5">CCUG 34461</strain>
        <strain evidence="2 6">LMG 3313</strain>
    </source>
</reference>
<protein>
    <submittedName>
        <fullName evidence="4">Acyl carrier protein</fullName>
    </submittedName>
</protein>
<dbReference type="Pfam" id="PF00550">
    <property type="entry name" value="PP-binding"/>
    <property type="match status" value="1"/>
</dbReference>
<reference evidence="4" key="3">
    <citation type="submission" date="2020-10" db="EMBL/GenBank/DDBJ databases">
        <title>Enrichment of novel Verrucomicrobia, Bacteroidetes and Krumholzibacteria in an oxygen-limited, methane- and iron-fed bioreactor inoculated with Bothnian Sea sediments.</title>
        <authorList>
            <person name="Martins P.D."/>
            <person name="de Jong A."/>
            <person name="Lenstra W.K."/>
            <person name="van Helmond N.A.G.M."/>
            <person name="Slomp C.P."/>
            <person name="Jetten M.S.M."/>
            <person name="Welte C.U."/>
            <person name="Rasigraf O."/>
        </authorList>
    </citation>
    <scope>NUCLEOTIDE SEQUENCE</scope>
    <source>
        <strain evidence="4">MAG47</strain>
    </source>
</reference>
<gene>
    <name evidence="2" type="ORF">F9L04_23090</name>
    <name evidence="3" type="ORF">F9L06_00990</name>
    <name evidence="4" type="ORF">IH622_04790</name>
</gene>
<dbReference type="Proteomes" id="UP000481876">
    <property type="component" value="Unassembled WGS sequence"/>
</dbReference>
<dbReference type="NCBIfam" id="NF005480">
    <property type="entry name" value="PRK07081.1"/>
    <property type="match status" value="1"/>
</dbReference>
<evidence type="ECO:0000313" key="4">
    <source>
        <dbReference type="EMBL" id="MBE0560131.1"/>
    </source>
</evidence>
<dbReference type="Proteomes" id="UP000441102">
    <property type="component" value="Unassembled WGS sequence"/>
</dbReference>
<reference evidence="4" key="2">
    <citation type="submission" date="2020-09" db="EMBL/GenBank/DDBJ databases">
        <authorList>
            <person name="Dalcin Martins P."/>
        </authorList>
    </citation>
    <scope>NUCLEOTIDE SEQUENCE</scope>
    <source>
        <strain evidence="4">MAG47</strain>
    </source>
</reference>
<name>A0A011T9U4_BRUAN</name>
<dbReference type="Proteomes" id="UP000642265">
    <property type="component" value="Unassembled WGS sequence"/>
</dbReference>
<dbReference type="InterPro" id="IPR036736">
    <property type="entry name" value="ACP-like_sf"/>
</dbReference>
<dbReference type="GeneID" id="57307769"/>
<evidence type="ECO:0000313" key="6">
    <source>
        <dbReference type="Proteomes" id="UP000481876"/>
    </source>
</evidence>